<proteinExistence type="predicted"/>
<accession>A0ABN8MD98</accession>
<dbReference type="PROSITE" id="PS50104">
    <property type="entry name" value="TIR"/>
    <property type="match status" value="1"/>
</dbReference>
<dbReference type="EMBL" id="CALNXI010000464">
    <property type="protein sequence ID" value="CAH3027638.1"/>
    <property type="molecule type" value="Genomic_DNA"/>
</dbReference>
<dbReference type="Pfam" id="PF13676">
    <property type="entry name" value="TIR_2"/>
    <property type="match status" value="1"/>
</dbReference>
<dbReference type="PRINTS" id="PR01537">
    <property type="entry name" value="INTRLKN1R1F"/>
</dbReference>
<evidence type="ECO:0000256" key="7">
    <source>
        <dbReference type="SAM" id="SignalP"/>
    </source>
</evidence>
<sequence length="414" mass="48127">MSTSAIYRITFVVCLIFRIEFPLCNGDKDLNDYGPEKKTIQQCFGTCFHFPVSDVTNTKISTMQTCYDECLRTLGKKDLIEKHKKSQVFQRFKRAETVEKMCELKVQKGPCFNISEDNFLAIAEENITIALHKLQNTGRLYVNISWIPPSVNWTGYKLAYAYGHDYDHYCCQDLDKTITNVIVDNSSHGFEGGANQWISAKVCGTILKTYNFFTSRQQNRISKRKAVIISVAVVAFVLLLLALFGYWYFHHQRGRSYYTDVKDTEVEFDAFIIYSTADQEWVKTTLLPILEEKNALKCCVHYRDFVPGKPFRENMADSVYKSRKTIAVVSRNFFKSRYCHHEMDMALGRLVERGDNSVIVIRLDDVEGRKLPKALKERSYIDYFKSNDKEMWAKQLTHCFKDPIQPRVAQNRFV</sequence>
<evidence type="ECO:0000259" key="8">
    <source>
        <dbReference type="PROSITE" id="PS50104"/>
    </source>
</evidence>
<dbReference type="SUPFAM" id="SSF52200">
    <property type="entry name" value="Toll/Interleukin receptor TIR domain"/>
    <property type="match status" value="1"/>
</dbReference>
<keyword evidence="10" id="KW-1185">Reference proteome</keyword>
<name>A0ABN8MD98_9CNID</name>
<evidence type="ECO:0000256" key="4">
    <source>
        <dbReference type="ARBA" id="ARBA00022989"/>
    </source>
</evidence>
<evidence type="ECO:0000256" key="2">
    <source>
        <dbReference type="ARBA" id="ARBA00022692"/>
    </source>
</evidence>
<keyword evidence="5 6" id="KW-0472">Membrane</keyword>
<feature type="chain" id="PRO_5046334759" description="TIR domain-containing protein" evidence="7">
    <location>
        <begin position="27"/>
        <end position="414"/>
    </location>
</feature>
<dbReference type="InterPro" id="IPR035897">
    <property type="entry name" value="Toll_tir_struct_dom_sf"/>
</dbReference>
<dbReference type="Gene3D" id="3.40.50.10140">
    <property type="entry name" value="Toll/interleukin-1 receptor homology (TIR) domain"/>
    <property type="match status" value="1"/>
</dbReference>
<comment type="subcellular location">
    <subcellularLocation>
        <location evidence="1">Membrane</location>
    </subcellularLocation>
</comment>
<evidence type="ECO:0000256" key="6">
    <source>
        <dbReference type="SAM" id="Phobius"/>
    </source>
</evidence>
<keyword evidence="4 6" id="KW-1133">Transmembrane helix</keyword>
<dbReference type="InterPro" id="IPR000157">
    <property type="entry name" value="TIR_dom"/>
</dbReference>
<feature type="signal peptide" evidence="7">
    <location>
        <begin position="1"/>
        <end position="26"/>
    </location>
</feature>
<evidence type="ECO:0000313" key="9">
    <source>
        <dbReference type="EMBL" id="CAH3027638.1"/>
    </source>
</evidence>
<dbReference type="PANTHER" id="PTHR24365:SF541">
    <property type="entry name" value="PROTEIN TOLL-RELATED"/>
    <property type="match status" value="1"/>
</dbReference>
<keyword evidence="3 7" id="KW-0732">Signal</keyword>
<reference evidence="9 10" key="1">
    <citation type="submission" date="2022-05" db="EMBL/GenBank/DDBJ databases">
        <authorList>
            <consortium name="Genoscope - CEA"/>
            <person name="William W."/>
        </authorList>
    </citation>
    <scope>NUCLEOTIDE SEQUENCE [LARGE SCALE GENOMIC DNA]</scope>
</reference>
<evidence type="ECO:0000313" key="10">
    <source>
        <dbReference type="Proteomes" id="UP001159427"/>
    </source>
</evidence>
<dbReference type="Proteomes" id="UP001159427">
    <property type="component" value="Unassembled WGS sequence"/>
</dbReference>
<feature type="transmembrane region" description="Helical" evidence="6">
    <location>
        <begin position="226"/>
        <end position="249"/>
    </location>
</feature>
<organism evidence="9 10">
    <name type="scientific">Porites evermanni</name>
    <dbReference type="NCBI Taxonomy" id="104178"/>
    <lineage>
        <taxon>Eukaryota</taxon>
        <taxon>Metazoa</taxon>
        <taxon>Cnidaria</taxon>
        <taxon>Anthozoa</taxon>
        <taxon>Hexacorallia</taxon>
        <taxon>Scleractinia</taxon>
        <taxon>Fungiina</taxon>
        <taxon>Poritidae</taxon>
        <taxon>Porites</taxon>
    </lineage>
</organism>
<protein>
    <recommendedName>
        <fullName evidence="8">TIR domain-containing protein</fullName>
    </recommendedName>
</protein>
<keyword evidence="2 6" id="KW-0812">Transmembrane</keyword>
<evidence type="ECO:0000256" key="1">
    <source>
        <dbReference type="ARBA" id="ARBA00004370"/>
    </source>
</evidence>
<gene>
    <name evidence="9" type="ORF">PEVE_00032077</name>
</gene>
<dbReference type="SMART" id="SM00255">
    <property type="entry name" value="TIR"/>
    <property type="match status" value="1"/>
</dbReference>
<comment type="caution">
    <text evidence="9">The sequence shown here is derived from an EMBL/GenBank/DDBJ whole genome shotgun (WGS) entry which is preliminary data.</text>
</comment>
<evidence type="ECO:0000256" key="5">
    <source>
        <dbReference type="ARBA" id="ARBA00023136"/>
    </source>
</evidence>
<dbReference type="PANTHER" id="PTHR24365">
    <property type="entry name" value="TOLL-LIKE RECEPTOR"/>
    <property type="match status" value="1"/>
</dbReference>
<feature type="domain" description="TIR" evidence="8">
    <location>
        <begin position="266"/>
        <end position="392"/>
    </location>
</feature>
<evidence type="ECO:0000256" key="3">
    <source>
        <dbReference type="ARBA" id="ARBA00022729"/>
    </source>
</evidence>